<name>A0A238W5Y6_9BACT</name>
<keyword evidence="3" id="KW-1185">Reference proteome</keyword>
<accession>A0A238W5Y6</accession>
<feature type="transmembrane region" description="Helical" evidence="1">
    <location>
        <begin position="44"/>
        <end position="70"/>
    </location>
</feature>
<evidence type="ECO:0000256" key="1">
    <source>
        <dbReference type="SAM" id="Phobius"/>
    </source>
</evidence>
<keyword evidence="1" id="KW-0812">Transmembrane</keyword>
<protein>
    <submittedName>
        <fullName evidence="2">Uncharacterized protein</fullName>
    </submittedName>
</protein>
<feature type="transmembrane region" description="Helical" evidence="1">
    <location>
        <begin position="12"/>
        <end position="32"/>
    </location>
</feature>
<evidence type="ECO:0000313" key="2">
    <source>
        <dbReference type="EMBL" id="SNR41962.1"/>
    </source>
</evidence>
<feature type="transmembrane region" description="Helical" evidence="1">
    <location>
        <begin position="114"/>
        <end position="132"/>
    </location>
</feature>
<reference evidence="3" key="1">
    <citation type="submission" date="2017-06" db="EMBL/GenBank/DDBJ databases">
        <authorList>
            <person name="Varghese N."/>
            <person name="Submissions S."/>
        </authorList>
    </citation>
    <scope>NUCLEOTIDE SEQUENCE [LARGE SCALE GENOMIC DNA]</scope>
    <source>
        <strain evidence="3">DSM 28041</strain>
    </source>
</reference>
<proteinExistence type="predicted"/>
<dbReference type="AlphaFoldDB" id="A0A238W5Y6"/>
<evidence type="ECO:0000313" key="3">
    <source>
        <dbReference type="Proteomes" id="UP000198310"/>
    </source>
</evidence>
<sequence length="140" mass="15326">MLQSYSSIPSTLIRTILLWAFSNVGGTLWLLVDFSLDRLNDYPIALLAGLVGAMASLAIIPLVVPFFTIMSRCCSDWPRRTLALLGVVLFFLVANYLLLLLLPIDSLTSLLEMSLPYLGAALLAVLWLYGPAQRNVPAVS</sequence>
<dbReference type="Proteomes" id="UP000198310">
    <property type="component" value="Unassembled WGS sequence"/>
</dbReference>
<gene>
    <name evidence="2" type="ORF">SAMN06269173_102261</name>
</gene>
<keyword evidence="1" id="KW-1133">Transmembrane helix</keyword>
<organism evidence="2 3">
    <name type="scientific">Hymenobacter mucosus</name>
    <dbReference type="NCBI Taxonomy" id="1411120"/>
    <lineage>
        <taxon>Bacteria</taxon>
        <taxon>Pseudomonadati</taxon>
        <taxon>Bacteroidota</taxon>
        <taxon>Cytophagia</taxon>
        <taxon>Cytophagales</taxon>
        <taxon>Hymenobacteraceae</taxon>
        <taxon>Hymenobacter</taxon>
    </lineage>
</organism>
<feature type="transmembrane region" description="Helical" evidence="1">
    <location>
        <begin position="82"/>
        <end position="102"/>
    </location>
</feature>
<dbReference type="RefSeq" id="WP_045690026.1">
    <property type="nucleotide sequence ID" value="NZ_FZNS01000002.1"/>
</dbReference>
<keyword evidence="1" id="KW-0472">Membrane</keyword>
<dbReference type="EMBL" id="FZNS01000002">
    <property type="protein sequence ID" value="SNR41962.1"/>
    <property type="molecule type" value="Genomic_DNA"/>
</dbReference>